<organism evidence="1 2">
    <name type="scientific">Phytophthora aleatoria</name>
    <dbReference type="NCBI Taxonomy" id="2496075"/>
    <lineage>
        <taxon>Eukaryota</taxon>
        <taxon>Sar</taxon>
        <taxon>Stramenopiles</taxon>
        <taxon>Oomycota</taxon>
        <taxon>Peronosporomycetes</taxon>
        <taxon>Peronosporales</taxon>
        <taxon>Peronosporaceae</taxon>
        <taxon>Phytophthora</taxon>
    </lineage>
</organism>
<sequence length="231" mass="26223">MPTPVRLRVKIGEITKTSRTDGHVAEPVFSFDKERDSYEVLRRKVEEQVVEGLRNYRKKTIRPDTSVYIKSSQTARQRDWVALTAESFAPLIASAYTNYQKRTKASGPFEIEMFVLAARKVGEIARTHWSISHARQPEGTAVALPDTATFAQAQHIDPMQAEERVEVESDFRILHVRIHGSRELQLTINVPELRRVMGLPNHDLLTSGIFESFVPPPESAEDADDVDHMTD</sequence>
<protein>
    <submittedName>
        <fullName evidence="1">Uncharacterized protein</fullName>
    </submittedName>
</protein>
<gene>
    <name evidence="1" type="ORF">JG688_00016829</name>
</gene>
<dbReference type="EMBL" id="JAENGY010002231">
    <property type="protein sequence ID" value="KAG6944951.1"/>
    <property type="molecule type" value="Genomic_DNA"/>
</dbReference>
<keyword evidence="2" id="KW-1185">Reference proteome</keyword>
<comment type="caution">
    <text evidence="1">The sequence shown here is derived from an EMBL/GenBank/DDBJ whole genome shotgun (WGS) entry which is preliminary data.</text>
</comment>
<evidence type="ECO:0000313" key="1">
    <source>
        <dbReference type="EMBL" id="KAG6944951.1"/>
    </source>
</evidence>
<evidence type="ECO:0000313" key="2">
    <source>
        <dbReference type="Proteomes" id="UP000709295"/>
    </source>
</evidence>
<dbReference type="Proteomes" id="UP000709295">
    <property type="component" value="Unassembled WGS sequence"/>
</dbReference>
<name>A0A8J5I3X6_9STRA</name>
<accession>A0A8J5I3X6</accession>
<proteinExistence type="predicted"/>
<dbReference type="AlphaFoldDB" id="A0A8J5I3X6"/>
<reference evidence="1" key="1">
    <citation type="submission" date="2021-01" db="EMBL/GenBank/DDBJ databases">
        <title>Phytophthora aleatoria, a newly-described species from Pinus radiata is distinct from Phytophthora cactorum isolates based on comparative genomics.</title>
        <authorList>
            <person name="Mcdougal R."/>
            <person name="Panda P."/>
            <person name="Williams N."/>
            <person name="Studholme D.J."/>
        </authorList>
    </citation>
    <scope>NUCLEOTIDE SEQUENCE</scope>
    <source>
        <strain evidence="1">NZFS 4037</strain>
    </source>
</reference>